<dbReference type="EMBL" id="JAEMHM010000012">
    <property type="protein sequence ID" value="MBJ6726181.1"/>
    <property type="molecule type" value="Genomic_DNA"/>
</dbReference>
<comment type="function">
    <text evidence="6">RNaseP catalyzes the removal of the 5'-leader sequence from pre-tRNA to produce the mature 5'-terminus. It can also cleave other RNA substrates such as 4.5S RNA. The protein component plays an auxiliary but essential role in vivo by binding to the 5'-leader sequence and broadening the substrate specificity of the ribozyme.</text>
</comment>
<dbReference type="GO" id="GO:0004526">
    <property type="term" value="F:ribonuclease P activity"/>
    <property type="evidence" value="ECO:0007669"/>
    <property type="project" value="UniProtKB-UniRule"/>
</dbReference>
<evidence type="ECO:0000256" key="5">
    <source>
        <dbReference type="ARBA" id="ARBA00022884"/>
    </source>
</evidence>
<comment type="subunit">
    <text evidence="6">Consists of a catalytic RNA component (M1 or rnpB) and a protein subunit.</text>
</comment>
<keyword evidence="9" id="KW-1185">Reference proteome</keyword>
<dbReference type="GO" id="GO:0001682">
    <property type="term" value="P:tRNA 5'-leader removal"/>
    <property type="evidence" value="ECO:0007669"/>
    <property type="project" value="UniProtKB-UniRule"/>
</dbReference>
<evidence type="ECO:0000256" key="6">
    <source>
        <dbReference type="HAMAP-Rule" id="MF_00227"/>
    </source>
</evidence>
<dbReference type="GO" id="GO:0000049">
    <property type="term" value="F:tRNA binding"/>
    <property type="evidence" value="ECO:0007669"/>
    <property type="project" value="UniProtKB-UniRule"/>
</dbReference>
<keyword evidence="2 6" id="KW-0540">Nuclease</keyword>
<protein>
    <recommendedName>
        <fullName evidence="6 7">Ribonuclease P protein component</fullName>
        <shortName evidence="6">RNase P protein</shortName>
        <shortName evidence="6">RNaseP protein</shortName>
        <ecNumber evidence="6 7">3.1.26.5</ecNumber>
    </recommendedName>
    <alternativeName>
        <fullName evidence="6">Protein C5</fullName>
    </alternativeName>
</protein>
<evidence type="ECO:0000256" key="7">
    <source>
        <dbReference type="NCBIfam" id="TIGR00188"/>
    </source>
</evidence>
<dbReference type="InterPro" id="IPR020568">
    <property type="entry name" value="Ribosomal_Su5_D2-typ_SF"/>
</dbReference>
<proteinExistence type="inferred from homology"/>
<keyword evidence="3 6" id="KW-0255">Endonuclease</keyword>
<gene>
    <name evidence="6 8" type="primary">rnpA</name>
    <name evidence="8" type="ORF">JFN93_15805</name>
</gene>
<dbReference type="Gene3D" id="3.30.230.10">
    <property type="match status" value="1"/>
</dbReference>
<dbReference type="GO" id="GO:0030677">
    <property type="term" value="C:ribonuclease P complex"/>
    <property type="evidence" value="ECO:0007669"/>
    <property type="project" value="TreeGrafter"/>
</dbReference>
<keyword evidence="4 6" id="KW-0378">Hydrolase</keyword>
<keyword evidence="1 6" id="KW-0819">tRNA processing</keyword>
<organism evidence="8 9">
    <name type="scientific">Geomesophilobacter sediminis</name>
    <dbReference type="NCBI Taxonomy" id="2798584"/>
    <lineage>
        <taxon>Bacteria</taxon>
        <taxon>Pseudomonadati</taxon>
        <taxon>Thermodesulfobacteriota</taxon>
        <taxon>Desulfuromonadia</taxon>
        <taxon>Geobacterales</taxon>
        <taxon>Geobacteraceae</taxon>
        <taxon>Geomesophilobacter</taxon>
    </lineage>
</organism>
<dbReference type="HAMAP" id="MF_00227">
    <property type="entry name" value="RNase_P"/>
    <property type="match status" value="1"/>
</dbReference>
<comment type="catalytic activity">
    <reaction evidence="6">
        <text>Endonucleolytic cleavage of RNA, removing 5'-extranucleotides from tRNA precursor.</text>
        <dbReference type="EC" id="3.1.26.5"/>
    </reaction>
</comment>
<evidence type="ECO:0000313" key="9">
    <source>
        <dbReference type="Proteomes" id="UP000636888"/>
    </source>
</evidence>
<dbReference type="Pfam" id="PF00825">
    <property type="entry name" value="Ribonuclease_P"/>
    <property type="match status" value="1"/>
</dbReference>
<dbReference type="PANTHER" id="PTHR33992">
    <property type="entry name" value="RIBONUCLEASE P PROTEIN COMPONENT"/>
    <property type="match status" value="1"/>
</dbReference>
<name>A0A8J7LZC5_9BACT</name>
<dbReference type="InterPro" id="IPR000100">
    <property type="entry name" value="RNase_P"/>
</dbReference>
<evidence type="ECO:0000256" key="3">
    <source>
        <dbReference type="ARBA" id="ARBA00022759"/>
    </source>
</evidence>
<accession>A0A8J7LZC5</accession>
<sequence>MAVSLSREEELKGGSVFLSPSPVSNISNCLPCYGFAKEERLRRRADFLRLSSAFKLHTAHFILLYLESNQDATRVGFTVSKKVGNAVIRNHIKRRLREFYRLNKTLFWKGDFNFIAKKGAEALTYHQIANELAAAPGRLRHKICSTERS</sequence>
<dbReference type="GO" id="GO:0042781">
    <property type="term" value="F:3'-tRNA processing endoribonuclease activity"/>
    <property type="evidence" value="ECO:0007669"/>
    <property type="project" value="TreeGrafter"/>
</dbReference>
<evidence type="ECO:0000256" key="1">
    <source>
        <dbReference type="ARBA" id="ARBA00022694"/>
    </source>
</evidence>
<comment type="caution">
    <text evidence="8">The sequence shown here is derived from an EMBL/GenBank/DDBJ whole genome shotgun (WGS) entry which is preliminary data.</text>
</comment>
<dbReference type="AlphaFoldDB" id="A0A8J7LZC5"/>
<evidence type="ECO:0000256" key="2">
    <source>
        <dbReference type="ARBA" id="ARBA00022722"/>
    </source>
</evidence>
<dbReference type="NCBIfam" id="TIGR00188">
    <property type="entry name" value="rnpA"/>
    <property type="match status" value="1"/>
</dbReference>
<dbReference type="InterPro" id="IPR014721">
    <property type="entry name" value="Ribsml_uS5_D2-typ_fold_subgr"/>
</dbReference>
<reference evidence="8" key="1">
    <citation type="submission" date="2020-12" db="EMBL/GenBank/DDBJ databases">
        <title>Geomonas sp. Red875, isolated from river sediment.</title>
        <authorList>
            <person name="Xu Z."/>
            <person name="Zhang Z."/>
            <person name="Masuda Y."/>
            <person name="Itoh H."/>
            <person name="Senoo K."/>
        </authorList>
    </citation>
    <scope>NUCLEOTIDE SEQUENCE</scope>
    <source>
        <strain evidence="8">Red875</strain>
    </source>
</reference>
<dbReference type="SUPFAM" id="SSF54211">
    <property type="entry name" value="Ribosomal protein S5 domain 2-like"/>
    <property type="match status" value="1"/>
</dbReference>
<dbReference type="EC" id="3.1.26.5" evidence="6 7"/>
<comment type="similarity">
    <text evidence="6">Belongs to the RnpA family.</text>
</comment>
<dbReference type="PANTHER" id="PTHR33992:SF1">
    <property type="entry name" value="RIBONUCLEASE P PROTEIN COMPONENT"/>
    <property type="match status" value="1"/>
</dbReference>
<dbReference type="Proteomes" id="UP000636888">
    <property type="component" value="Unassembled WGS sequence"/>
</dbReference>
<keyword evidence="5 6" id="KW-0694">RNA-binding</keyword>
<evidence type="ECO:0000256" key="4">
    <source>
        <dbReference type="ARBA" id="ARBA00022801"/>
    </source>
</evidence>
<evidence type="ECO:0000313" key="8">
    <source>
        <dbReference type="EMBL" id="MBJ6726181.1"/>
    </source>
</evidence>